<dbReference type="AlphaFoldDB" id="A0A0X3P947"/>
<dbReference type="GO" id="GO:0006874">
    <property type="term" value="P:intracellular calcium ion homeostasis"/>
    <property type="evidence" value="ECO:0007669"/>
    <property type="project" value="TreeGrafter"/>
</dbReference>
<dbReference type="Pfam" id="PF01699">
    <property type="entry name" value="Na_Ca_ex"/>
    <property type="match status" value="2"/>
</dbReference>
<feature type="signal peptide" evidence="10">
    <location>
        <begin position="1"/>
        <end position="43"/>
    </location>
</feature>
<reference evidence="12" key="1">
    <citation type="submission" date="2016-01" db="EMBL/GenBank/DDBJ databases">
        <title>Reference transcriptome for the parasite Schistocephalus solidus: insights into the molecular evolution of parasitism.</title>
        <authorList>
            <person name="Hebert F.O."/>
            <person name="Grambauer S."/>
            <person name="Barber I."/>
            <person name="Landry C.R."/>
            <person name="Aubin-Horth N."/>
        </authorList>
    </citation>
    <scope>NUCLEOTIDE SEQUENCE</scope>
</reference>
<keyword evidence="4" id="KW-0406">Ion transport</keyword>
<feature type="transmembrane region" description="Helical" evidence="9">
    <location>
        <begin position="946"/>
        <end position="967"/>
    </location>
</feature>
<keyword evidence="2" id="KW-0813">Transport</keyword>
<feature type="transmembrane region" description="Helical" evidence="9">
    <location>
        <begin position="1123"/>
        <end position="1142"/>
    </location>
</feature>
<evidence type="ECO:0000256" key="10">
    <source>
        <dbReference type="SAM" id="SignalP"/>
    </source>
</evidence>
<evidence type="ECO:0000256" key="1">
    <source>
        <dbReference type="ARBA" id="ARBA00004141"/>
    </source>
</evidence>
<feature type="transmembrane region" description="Helical" evidence="9">
    <location>
        <begin position="1013"/>
        <end position="1031"/>
    </location>
</feature>
<feature type="transmembrane region" description="Helical" evidence="9">
    <location>
        <begin position="1149"/>
        <end position="1168"/>
    </location>
</feature>
<comment type="subcellular location">
    <subcellularLocation>
        <location evidence="1">Membrane</location>
        <topology evidence="1">Multi-pass membrane protein</topology>
    </subcellularLocation>
</comment>
<keyword evidence="10" id="KW-0732">Signal</keyword>
<dbReference type="PANTHER" id="PTHR12266">
    <property type="entry name" value="NA+/CA2+ K+ INDEPENDENT EXCHANGER"/>
    <property type="match status" value="1"/>
</dbReference>
<feature type="compositionally biased region" description="Acidic residues" evidence="8">
    <location>
        <begin position="753"/>
        <end position="781"/>
    </location>
</feature>
<keyword evidence="4" id="KW-0106">Calcium</keyword>
<proteinExistence type="predicted"/>
<protein>
    <submittedName>
        <fullName evidence="12">Sodium/potassium/calcium exchanger 6</fullName>
    </submittedName>
</protein>
<organism evidence="12">
    <name type="scientific">Schistocephalus solidus</name>
    <name type="common">Tapeworm</name>
    <dbReference type="NCBI Taxonomy" id="70667"/>
    <lineage>
        <taxon>Eukaryota</taxon>
        <taxon>Metazoa</taxon>
        <taxon>Spiralia</taxon>
        <taxon>Lophotrochozoa</taxon>
        <taxon>Platyhelminthes</taxon>
        <taxon>Cestoda</taxon>
        <taxon>Eucestoda</taxon>
        <taxon>Diphyllobothriidea</taxon>
        <taxon>Diphyllobothriidae</taxon>
        <taxon>Schistocephalus</taxon>
    </lineage>
</organism>
<dbReference type="PANTHER" id="PTHR12266:SF0">
    <property type="entry name" value="MITOCHONDRIAL SODIUM_CALCIUM EXCHANGER PROTEIN"/>
    <property type="match status" value="1"/>
</dbReference>
<feature type="transmembrane region" description="Helical" evidence="9">
    <location>
        <begin position="201"/>
        <end position="227"/>
    </location>
</feature>
<keyword evidence="6 9" id="KW-1133">Transmembrane helix</keyword>
<feature type="transmembrane region" description="Helical" evidence="9">
    <location>
        <begin position="1080"/>
        <end position="1103"/>
    </location>
</feature>
<feature type="domain" description="Sodium/calcium exchanger membrane region" evidence="11">
    <location>
        <begin position="1016"/>
        <end position="1166"/>
    </location>
</feature>
<feature type="region of interest" description="Disordered" evidence="8">
    <location>
        <begin position="483"/>
        <end position="548"/>
    </location>
</feature>
<feature type="transmembrane region" description="Helical" evidence="9">
    <location>
        <begin position="1043"/>
        <end position="1068"/>
    </location>
</feature>
<evidence type="ECO:0000313" key="12">
    <source>
        <dbReference type="EMBL" id="JAP48359.1"/>
    </source>
</evidence>
<evidence type="ECO:0000256" key="5">
    <source>
        <dbReference type="ARBA" id="ARBA00022692"/>
    </source>
</evidence>
<dbReference type="GO" id="GO:0016020">
    <property type="term" value="C:membrane"/>
    <property type="evidence" value="ECO:0007669"/>
    <property type="project" value="UniProtKB-SubCell"/>
</dbReference>
<dbReference type="InterPro" id="IPR044880">
    <property type="entry name" value="NCX_ion-bd_dom_sf"/>
</dbReference>
<dbReference type="InterPro" id="IPR051359">
    <property type="entry name" value="CaCA_antiporter"/>
</dbReference>
<accession>A0A0X3P947</accession>
<sequence length="1186" mass="130557">MSPCLHVFATTSQPLPSALPFRAPLFLLLLPLLLLHFTPEVIATFAPTTAPDINNETYGNDGESLSTVEIVQGDSPNSSVCRRALKLAGSRDLQCKVAKHYRGCQFDSGFIPYLKFQYCNFQSPIAPTILMVLWLLTLLGAFAVIADSFFSPALIALARSMRMSQNLAGVTLLAFGNGAPDVFSAITAITTGDPEAPDEGLGLGFLMGSGLLVNTITAGLIMIIRSFRTTRRPFIKDTLFYMSAITWSAVILVRRMIYLSDSVGFICLYLFYVLVTWASGRLYRKKNKSKVYRTLSDFVHRLALRGRIVFSSLCPSKKGLDDSQRLKNELVVAEKLPNLERGIGLQRLQRFFNPSSHTSDVLRKVSALRIRQNFKSPHMIPDEIMTTDMPISNGYCTKGGHMAEPNDVTLVGFRPKSKVHDFRRRLADGMRTHWPPLDGSEKVASCPRIEVSAPDDESQQATLSPQVPSCLNSASLLYRTSSSLPTNEQSLANRENSLRLSNSHGRSSITPSTTSRRGSQITSITQGSEAMETYGGSSRLPSSSMRRRSLVGPIGLRTRTPSMNQRRSSQRGGTIEQLPFVVRWIIANKEAEEKELGESTESIYEREAVMEEKMRDAAVQSGFEHPPRQRYGSDSIQAHDITSILNTPSDMAYGRHLTALSHSPSASFLGKSPAFQASRIPNNLRGLHRISSNSLPDLDQLATARAFTPQSILTPRPGLYKQEIGGHPTDLRVQFEESPLASVLGKPSKLQEDIAEEGTEKYEENEEREVEEEEVTIEDEEEDDDAFMRWGSKGMWHHLVYSICPIDLDEWKRISIPMKILQILQAPIFLLFRLTIPVVIEDLEPAPPASTEATETSLVPIPGHDVEVATIQGAAKNSAGEAIIGSKVSMTTIVTESQNSFQSSKTDFPPVATTVAEGSGPSRQPAISGSSDDLVDFEQLHGWCRLLNTFQCLLTPMLWVMLITIGGQSVGQHKIGETGIPVVVIVLLISACLAITIFVTSKWDRPPTPYHRPFFATLGFITSVIWIYAIAHELVNSLETLGIVWEISEAILGISVMAFASSIGDIMSNSLLAHNGYPRIAYAACSGSPLFNLLIGAGASYTIKIARTGDYNAPLSFTLTHALLFTFLLVVLTTNLIVAFACNFEMRKAYGIVLILAYTVFLTLAILIEADVIVSPRQWHLLTGTE</sequence>
<keyword evidence="4" id="KW-0109">Calcium transport</keyword>
<evidence type="ECO:0000256" key="7">
    <source>
        <dbReference type="ARBA" id="ARBA00023136"/>
    </source>
</evidence>
<name>A0A0X3P947_SCHSO</name>
<feature type="transmembrane region" description="Helical" evidence="9">
    <location>
        <begin position="167"/>
        <end position="189"/>
    </location>
</feature>
<evidence type="ECO:0000256" key="9">
    <source>
        <dbReference type="SAM" id="Phobius"/>
    </source>
</evidence>
<feature type="transmembrane region" description="Helical" evidence="9">
    <location>
        <begin position="239"/>
        <end position="257"/>
    </location>
</feature>
<dbReference type="Gene3D" id="1.20.1420.30">
    <property type="entry name" value="NCX, central ion-binding region"/>
    <property type="match status" value="2"/>
</dbReference>
<feature type="compositionally biased region" description="Polar residues" evidence="8">
    <location>
        <begin position="483"/>
        <end position="505"/>
    </location>
</feature>
<feature type="domain" description="Sodium/calcium exchanger membrane region" evidence="11">
    <location>
        <begin position="132"/>
        <end position="277"/>
    </location>
</feature>
<feature type="chain" id="PRO_5007050960" evidence="10">
    <location>
        <begin position="44"/>
        <end position="1186"/>
    </location>
</feature>
<evidence type="ECO:0000256" key="4">
    <source>
        <dbReference type="ARBA" id="ARBA00022568"/>
    </source>
</evidence>
<keyword evidence="5 9" id="KW-0812">Transmembrane</keyword>
<feature type="region of interest" description="Disordered" evidence="8">
    <location>
        <begin position="746"/>
        <end position="781"/>
    </location>
</feature>
<dbReference type="GO" id="GO:0005432">
    <property type="term" value="F:calcium:sodium antiporter activity"/>
    <property type="evidence" value="ECO:0007669"/>
    <property type="project" value="TreeGrafter"/>
</dbReference>
<gene>
    <name evidence="12" type="primary">NCKX6</name>
    <name evidence="12" type="ORF">TR112466</name>
</gene>
<dbReference type="InterPro" id="IPR004837">
    <property type="entry name" value="NaCa_Exmemb"/>
</dbReference>
<feature type="transmembrane region" description="Helical" evidence="9">
    <location>
        <begin position="263"/>
        <end position="283"/>
    </location>
</feature>
<feature type="transmembrane region" description="Helical" evidence="9">
    <location>
        <begin position="979"/>
        <end position="1001"/>
    </location>
</feature>
<evidence type="ECO:0000256" key="3">
    <source>
        <dbReference type="ARBA" id="ARBA00022449"/>
    </source>
</evidence>
<feature type="transmembrane region" description="Helical" evidence="9">
    <location>
        <begin position="125"/>
        <end position="146"/>
    </location>
</feature>
<dbReference type="EMBL" id="GEEE01014866">
    <property type="protein sequence ID" value="JAP48359.1"/>
    <property type="molecule type" value="Transcribed_RNA"/>
</dbReference>
<feature type="compositionally biased region" description="Low complexity" evidence="8">
    <location>
        <begin position="506"/>
        <end position="519"/>
    </location>
</feature>
<keyword evidence="3" id="KW-0050">Antiport</keyword>
<evidence type="ECO:0000256" key="6">
    <source>
        <dbReference type="ARBA" id="ARBA00022989"/>
    </source>
</evidence>
<keyword evidence="7 9" id="KW-0472">Membrane</keyword>
<evidence type="ECO:0000259" key="11">
    <source>
        <dbReference type="Pfam" id="PF01699"/>
    </source>
</evidence>
<evidence type="ECO:0000256" key="2">
    <source>
        <dbReference type="ARBA" id="ARBA00022448"/>
    </source>
</evidence>
<evidence type="ECO:0000256" key="8">
    <source>
        <dbReference type="SAM" id="MobiDB-lite"/>
    </source>
</evidence>